<proteinExistence type="predicted"/>
<dbReference type="EMBL" id="JACJID010000002">
    <property type="protein sequence ID" value="MBA8925413.1"/>
    <property type="molecule type" value="Genomic_DNA"/>
</dbReference>
<dbReference type="RefSeq" id="WP_025360100.1">
    <property type="nucleotide sequence ID" value="NZ_BAAABQ010000084.1"/>
</dbReference>
<evidence type="ECO:0000259" key="1">
    <source>
        <dbReference type="Pfam" id="PF01636"/>
    </source>
</evidence>
<accession>A0ABR6BEW0</accession>
<reference evidence="2 3" key="1">
    <citation type="submission" date="2020-08" db="EMBL/GenBank/DDBJ databases">
        <title>Genomic Encyclopedia of Archaeal and Bacterial Type Strains, Phase II (KMG-II): from individual species to whole genera.</title>
        <authorList>
            <person name="Goeker M."/>
        </authorList>
    </citation>
    <scope>NUCLEOTIDE SEQUENCE [LARGE SCALE GENOMIC DNA]</scope>
    <source>
        <strain evidence="2 3">DSM 43850</strain>
    </source>
</reference>
<organism evidence="2 3">
    <name type="scientific">Kutzneria viridogrisea</name>
    <dbReference type="NCBI Taxonomy" id="47990"/>
    <lineage>
        <taxon>Bacteria</taxon>
        <taxon>Bacillati</taxon>
        <taxon>Actinomycetota</taxon>
        <taxon>Actinomycetes</taxon>
        <taxon>Pseudonocardiales</taxon>
        <taxon>Pseudonocardiaceae</taxon>
        <taxon>Kutzneria</taxon>
    </lineage>
</organism>
<name>A0ABR6BEW0_9PSEU</name>
<feature type="domain" description="Aminoglycoside phosphotransferase" evidence="1">
    <location>
        <begin position="49"/>
        <end position="251"/>
    </location>
</feature>
<keyword evidence="3" id="KW-1185">Reference proteome</keyword>
<dbReference type="Gene3D" id="3.90.1200.10">
    <property type="match status" value="1"/>
</dbReference>
<sequence>MNELGRSNTEVPGGADADRSLAAIGAACGLDFRRCKRLPGEHGAVEATVPGSGRFIVKWTRHPAPWQDHVAGVTTALRRRRYPAPRIIAADEVDGLSYLVQEKLPGTPPQELDADQLESLISVVEMHRDGARGLERRGLGWGEQVQRDLADPEHWSLRKRALAGHSPLGARLVADIARRAAALDVSGLPEQDIVHGDFGLGNLLFLPGALSGVVDWDGWRPGDHRADLVTLWFALRIGTDQTCTAARLKAHLRQIMCQELLWLYAAHNVVRTLGWFAHRYGELPSPQWMDASIRLLRATLDQR</sequence>
<evidence type="ECO:0000313" key="3">
    <source>
        <dbReference type="Proteomes" id="UP000517916"/>
    </source>
</evidence>
<dbReference type="Proteomes" id="UP000517916">
    <property type="component" value="Unassembled WGS sequence"/>
</dbReference>
<dbReference type="Gene3D" id="3.30.200.150">
    <property type="match status" value="1"/>
</dbReference>
<comment type="caution">
    <text evidence="2">The sequence shown here is derived from an EMBL/GenBank/DDBJ whole genome shotgun (WGS) entry which is preliminary data.</text>
</comment>
<dbReference type="InterPro" id="IPR011009">
    <property type="entry name" value="Kinase-like_dom_sf"/>
</dbReference>
<evidence type="ECO:0000313" key="2">
    <source>
        <dbReference type="EMBL" id="MBA8925413.1"/>
    </source>
</evidence>
<protein>
    <recommendedName>
        <fullName evidence="1">Aminoglycoside phosphotransferase domain-containing protein</fullName>
    </recommendedName>
</protein>
<gene>
    <name evidence="2" type="ORF">BC739_002612</name>
</gene>
<dbReference type="Pfam" id="PF01636">
    <property type="entry name" value="APH"/>
    <property type="match status" value="1"/>
</dbReference>
<dbReference type="InterPro" id="IPR002575">
    <property type="entry name" value="Aminoglycoside_PTrfase"/>
</dbReference>
<dbReference type="SUPFAM" id="SSF56112">
    <property type="entry name" value="Protein kinase-like (PK-like)"/>
    <property type="match status" value="1"/>
</dbReference>